<feature type="signal peptide" evidence="1">
    <location>
        <begin position="1"/>
        <end position="19"/>
    </location>
</feature>
<accession>A0A6A6T0E2</accession>
<dbReference type="AlphaFoldDB" id="A0A6A6T0E2"/>
<keyword evidence="3" id="KW-1185">Reference proteome</keyword>
<name>A0A6A6T0E2_9PLEO</name>
<protein>
    <recommendedName>
        <fullName evidence="4">Secreted protein</fullName>
    </recommendedName>
</protein>
<gene>
    <name evidence="2" type="ORF">K491DRAFT_43212</name>
</gene>
<keyword evidence="1" id="KW-0732">Signal</keyword>
<feature type="chain" id="PRO_5025663936" description="Secreted protein" evidence="1">
    <location>
        <begin position="20"/>
        <end position="124"/>
    </location>
</feature>
<organism evidence="2 3">
    <name type="scientific">Lophiostoma macrostomum CBS 122681</name>
    <dbReference type="NCBI Taxonomy" id="1314788"/>
    <lineage>
        <taxon>Eukaryota</taxon>
        <taxon>Fungi</taxon>
        <taxon>Dikarya</taxon>
        <taxon>Ascomycota</taxon>
        <taxon>Pezizomycotina</taxon>
        <taxon>Dothideomycetes</taxon>
        <taxon>Pleosporomycetidae</taxon>
        <taxon>Pleosporales</taxon>
        <taxon>Lophiostomataceae</taxon>
        <taxon>Lophiostoma</taxon>
    </lineage>
</organism>
<evidence type="ECO:0008006" key="4">
    <source>
        <dbReference type="Google" id="ProtNLM"/>
    </source>
</evidence>
<reference evidence="2" key="1">
    <citation type="journal article" date="2020" name="Stud. Mycol.">
        <title>101 Dothideomycetes genomes: a test case for predicting lifestyles and emergence of pathogens.</title>
        <authorList>
            <person name="Haridas S."/>
            <person name="Albert R."/>
            <person name="Binder M."/>
            <person name="Bloem J."/>
            <person name="Labutti K."/>
            <person name="Salamov A."/>
            <person name="Andreopoulos B."/>
            <person name="Baker S."/>
            <person name="Barry K."/>
            <person name="Bills G."/>
            <person name="Bluhm B."/>
            <person name="Cannon C."/>
            <person name="Castanera R."/>
            <person name="Culley D."/>
            <person name="Daum C."/>
            <person name="Ezra D."/>
            <person name="Gonzalez J."/>
            <person name="Henrissat B."/>
            <person name="Kuo A."/>
            <person name="Liang C."/>
            <person name="Lipzen A."/>
            <person name="Lutzoni F."/>
            <person name="Magnuson J."/>
            <person name="Mondo S."/>
            <person name="Nolan M."/>
            <person name="Ohm R."/>
            <person name="Pangilinan J."/>
            <person name="Park H.-J."/>
            <person name="Ramirez L."/>
            <person name="Alfaro M."/>
            <person name="Sun H."/>
            <person name="Tritt A."/>
            <person name="Yoshinaga Y."/>
            <person name="Zwiers L.-H."/>
            <person name="Turgeon B."/>
            <person name="Goodwin S."/>
            <person name="Spatafora J."/>
            <person name="Crous P."/>
            <person name="Grigoriev I."/>
        </authorList>
    </citation>
    <scope>NUCLEOTIDE SEQUENCE</scope>
    <source>
        <strain evidence="2">CBS 122681</strain>
    </source>
</reference>
<proteinExistence type="predicted"/>
<evidence type="ECO:0000313" key="3">
    <source>
        <dbReference type="Proteomes" id="UP000799324"/>
    </source>
</evidence>
<evidence type="ECO:0000313" key="2">
    <source>
        <dbReference type="EMBL" id="KAF2652641.1"/>
    </source>
</evidence>
<dbReference type="EMBL" id="MU004397">
    <property type="protein sequence ID" value="KAF2652641.1"/>
    <property type="molecule type" value="Genomic_DNA"/>
</dbReference>
<evidence type="ECO:0000256" key="1">
    <source>
        <dbReference type="SAM" id="SignalP"/>
    </source>
</evidence>
<sequence>MHCLRMLALCWCGAPWVSTCEVIPKLRACKWDVVGPSRIRAAARPDTESIVDGRTGVEVGCQRTRSYQSRVHHLLYAYNLAVTLIRESLRYRQGTQSCQIRAQTYRRSEVKVTTKCKVKGLEDG</sequence>
<dbReference type="Proteomes" id="UP000799324">
    <property type="component" value="Unassembled WGS sequence"/>
</dbReference>